<gene>
    <name evidence="3" type="ORF">JFN87_11250</name>
</gene>
<protein>
    <submittedName>
        <fullName evidence="3">DUF4157 domain-containing protein</fullName>
    </submittedName>
</protein>
<feature type="domain" description="eCIS core" evidence="2">
    <location>
        <begin position="99"/>
        <end position="169"/>
    </location>
</feature>
<organism evidence="3 4">
    <name type="scientific">Streptomyces montanisoli</name>
    <dbReference type="NCBI Taxonomy" id="2798581"/>
    <lineage>
        <taxon>Bacteria</taxon>
        <taxon>Bacillati</taxon>
        <taxon>Actinomycetota</taxon>
        <taxon>Actinomycetes</taxon>
        <taxon>Kitasatosporales</taxon>
        <taxon>Streptomycetaceae</taxon>
        <taxon>Streptomyces</taxon>
    </lineage>
</organism>
<name>A0A940MBS3_9ACTN</name>
<accession>A0A940MBS3</accession>
<proteinExistence type="predicted"/>
<sequence>MRAQERPDKDQAQAGPRKPAPAIATGAVQRLLASGGRMSPHQVGALQGMAGNAAVVQRLARDGEQEQHEHSGDCGHAPAVQRSTTVPQVLGMPGQSFADHPFRPEMETRFGRPLSHLRHHTDAAAQRSAHEIDAEAYTSGHHMVFTPAAMQNKETVAHEIVHALDQEEGEVPGTDQGNGLKMSSPKDSGETSAVARARDLMSKPLTAFEAPRADDDEA</sequence>
<evidence type="ECO:0000259" key="2">
    <source>
        <dbReference type="Pfam" id="PF13699"/>
    </source>
</evidence>
<feature type="region of interest" description="Disordered" evidence="1">
    <location>
        <begin position="167"/>
        <end position="218"/>
    </location>
</feature>
<dbReference type="RefSeq" id="WP_209339853.1">
    <property type="nucleotide sequence ID" value="NZ_JAGIQL010000034.1"/>
</dbReference>
<dbReference type="Pfam" id="PF13699">
    <property type="entry name" value="eCIS_core"/>
    <property type="match status" value="1"/>
</dbReference>
<dbReference type="Proteomes" id="UP000670475">
    <property type="component" value="Unassembled WGS sequence"/>
</dbReference>
<feature type="compositionally biased region" description="Basic and acidic residues" evidence="1">
    <location>
        <begin position="1"/>
        <end position="11"/>
    </location>
</feature>
<dbReference type="EMBL" id="JAGIQL010000034">
    <property type="protein sequence ID" value="MBP0458072.1"/>
    <property type="molecule type" value="Genomic_DNA"/>
</dbReference>
<reference evidence="3" key="1">
    <citation type="submission" date="2021-03" db="EMBL/GenBank/DDBJ databases">
        <title>Whole genome sequence of Streptomyces bomunensis MMS17-BM035.</title>
        <authorList>
            <person name="Lee J.H."/>
        </authorList>
    </citation>
    <scope>NUCLEOTIDE SEQUENCE</scope>
    <source>
        <strain evidence="3">MMS17-BM035</strain>
    </source>
</reference>
<dbReference type="InterPro" id="IPR025295">
    <property type="entry name" value="eCIS_core_dom"/>
</dbReference>
<comment type="caution">
    <text evidence="3">The sequence shown here is derived from an EMBL/GenBank/DDBJ whole genome shotgun (WGS) entry which is preliminary data.</text>
</comment>
<dbReference type="AlphaFoldDB" id="A0A940MBS3"/>
<evidence type="ECO:0000256" key="1">
    <source>
        <dbReference type="SAM" id="MobiDB-lite"/>
    </source>
</evidence>
<keyword evidence="4" id="KW-1185">Reference proteome</keyword>
<evidence type="ECO:0000313" key="3">
    <source>
        <dbReference type="EMBL" id="MBP0458072.1"/>
    </source>
</evidence>
<feature type="region of interest" description="Disordered" evidence="1">
    <location>
        <begin position="1"/>
        <end position="23"/>
    </location>
</feature>
<evidence type="ECO:0000313" key="4">
    <source>
        <dbReference type="Proteomes" id="UP000670475"/>
    </source>
</evidence>